<dbReference type="AlphaFoldDB" id="A0A845B9P9"/>
<dbReference type="GO" id="GO:0004519">
    <property type="term" value="F:endonuclease activity"/>
    <property type="evidence" value="ECO:0007669"/>
    <property type="project" value="UniProtKB-KW"/>
</dbReference>
<dbReference type="GO" id="GO:0003677">
    <property type="term" value="F:DNA binding"/>
    <property type="evidence" value="ECO:0007669"/>
    <property type="project" value="InterPro"/>
</dbReference>
<dbReference type="EMBL" id="SNVJ01000006">
    <property type="protein sequence ID" value="MXP63495.1"/>
    <property type="molecule type" value="Genomic_DNA"/>
</dbReference>
<protein>
    <submittedName>
        <fullName evidence="3">Restriction endonuclease subunit R</fullName>
    </submittedName>
</protein>
<dbReference type="PROSITE" id="PS51192">
    <property type="entry name" value="HELICASE_ATP_BIND_1"/>
    <property type="match status" value="1"/>
</dbReference>
<dbReference type="SUPFAM" id="SSF52540">
    <property type="entry name" value="P-loop containing nucleoside triphosphate hydrolases"/>
    <property type="match status" value="2"/>
</dbReference>
<evidence type="ECO:0000313" key="4">
    <source>
        <dbReference type="Proteomes" id="UP000460715"/>
    </source>
</evidence>
<keyword evidence="4" id="KW-1185">Reference proteome</keyword>
<evidence type="ECO:0000313" key="3">
    <source>
        <dbReference type="EMBL" id="MXP63495.1"/>
    </source>
</evidence>
<gene>
    <name evidence="3" type="ORF">E0493_09055</name>
</gene>
<keyword evidence="3" id="KW-0540">Nuclease</keyword>
<dbReference type="GO" id="GO:0016787">
    <property type="term" value="F:hydrolase activity"/>
    <property type="evidence" value="ECO:0007669"/>
    <property type="project" value="InterPro"/>
</dbReference>
<dbReference type="InterPro" id="IPR014001">
    <property type="entry name" value="Helicase_ATP-bd"/>
</dbReference>
<dbReference type="Proteomes" id="UP000460715">
    <property type="component" value="Unassembled WGS sequence"/>
</dbReference>
<organism evidence="3 4">
    <name type="scientific">Teichococcus coralli</name>
    <dbReference type="NCBI Taxonomy" id="2545983"/>
    <lineage>
        <taxon>Bacteria</taxon>
        <taxon>Pseudomonadati</taxon>
        <taxon>Pseudomonadota</taxon>
        <taxon>Alphaproteobacteria</taxon>
        <taxon>Acetobacterales</taxon>
        <taxon>Roseomonadaceae</taxon>
        <taxon>Roseomonas</taxon>
    </lineage>
</organism>
<dbReference type="InterPro" id="IPR050742">
    <property type="entry name" value="Helicase_Restrict-Modif_Enz"/>
</dbReference>
<dbReference type="Pfam" id="PF04851">
    <property type="entry name" value="ResIII"/>
    <property type="match status" value="1"/>
</dbReference>
<dbReference type="PANTHER" id="PTHR47396">
    <property type="entry name" value="TYPE I RESTRICTION ENZYME ECOKI R PROTEIN"/>
    <property type="match status" value="1"/>
</dbReference>
<proteinExistence type="predicted"/>
<dbReference type="Gene3D" id="3.40.50.300">
    <property type="entry name" value="P-loop containing nucleotide triphosphate hydrolases"/>
    <property type="match status" value="2"/>
</dbReference>
<dbReference type="GO" id="GO:0005829">
    <property type="term" value="C:cytosol"/>
    <property type="evidence" value="ECO:0007669"/>
    <property type="project" value="TreeGrafter"/>
</dbReference>
<dbReference type="InterPro" id="IPR006935">
    <property type="entry name" value="Helicase/UvrB_N"/>
</dbReference>
<dbReference type="InterPro" id="IPR027417">
    <property type="entry name" value="P-loop_NTPase"/>
</dbReference>
<evidence type="ECO:0000259" key="2">
    <source>
        <dbReference type="PROSITE" id="PS51192"/>
    </source>
</evidence>
<keyword evidence="3" id="KW-0255">Endonuclease</keyword>
<dbReference type="GO" id="GO:0005524">
    <property type="term" value="F:ATP binding"/>
    <property type="evidence" value="ECO:0007669"/>
    <property type="project" value="InterPro"/>
</dbReference>
<keyword evidence="3" id="KW-0378">Hydrolase</keyword>
<comment type="caution">
    <text evidence="3">The sequence shown here is derived from an EMBL/GenBank/DDBJ whole genome shotgun (WGS) entry which is preliminary data.</text>
</comment>
<reference evidence="3 4" key="1">
    <citation type="submission" date="2019-03" db="EMBL/GenBank/DDBJ databases">
        <title>Roseomonas sp. a novel Roseomonas species isolated from Sea whip Gorgonian.</title>
        <authorList>
            <person name="Li F."/>
            <person name="Pan X."/>
            <person name="Huang S."/>
            <person name="Li Z."/>
            <person name="Meng B."/>
        </authorList>
    </citation>
    <scope>NUCLEOTIDE SEQUENCE [LARGE SCALE GENOMIC DNA]</scope>
    <source>
        <strain evidence="3 4">M0104</strain>
    </source>
</reference>
<accession>A0A845B9P9</accession>
<dbReference type="PANTHER" id="PTHR47396:SF1">
    <property type="entry name" value="ATP-DEPENDENT HELICASE IRC3-RELATED"/>
    <property type="match status" value="1"/>
</dbReference>
<feature type="region of interest" description="Disordered" evidence="1">
    <location>
        <begin position="667"/>
        <end position="693"/>
    </location>
</feature>
<sequence>MDERSGDSLPAVPFLPARILAFPCSVAAAFVLDSGNPCIHSEFPSCSPRERLACPVSLPRQLRTHQRRLAGVVAAIAAGATEARDILAAVTPGGGKSLLPVIAAARLMEANLVERVCWVVPRDSLRLQAEEAFADPAWRNALRHAISVRSADNAPDLYRGLQGYVTTYQGIAAAPALHLAALRQHRTLLVVDEMHHLPALAETDPVAAAEAAGEEEDQAGAWSRALLPLLECSAVRLLLSGTLERADGRGILWLPYRQGPRLRTREVDLDAPGWAVVGYSRAQALAERAVLPVTFGALDGEATWRDPEGTSVGPHRLAGYHPDETTRPALFTALRTGFAEALLREAFLAARALRARRRHERGLPPGASARGLGKLLVVAPDQMTARQYLALLRRWVPTGQAEESVGLATSDSGDAHQTLAAFRLRPEPSMLVTVAMAYEGLDAPEVAVVAALTHIRSRPWLEQMVARATRVDPHAGAYEAQRALVYHPDDPLFGRFRIRMETEQGTLAKRPRPRLTQHTLPLWLREQLPPGREGITPLESNALALRFDTLAPGPELALKRPELEEAQGEMLEAPSVAERRLRARVGEMVAAQAVEDEAMLQGPRAGVAGPGLYHRYNAILKRVLGGKARAQMSLLELEAAIGWLERNRLAGHQHLLANDPRYAWSARKRGEWRPPQGRAAQRMPSAPRRKHGA</sequence>
<feature type="domain" description="Helicase ATP-binding" evidence="2">
    <location>
        <begin position="77"/>
        <end position="261"/>
    </location>
</feature>
<evidence type="ECO:0000256" key="1">
    <source>
        <dbReference type="SAM" id="MobiDB-lite"/>
    </source>
</evidence>
<name>A0A845B9P9_9PROT</name>
<dbReference type="OrthoDB" id="5165890at2"/>